<accession>A0ABU3B8V3</accession>
<keyword evidence="1" id="KW-1133">Transmembrane helix</keyword>
<gene>
    <name evidence="2" type="ORF">RM531_08195</name>
</gene>
<keyword evidence="1" id="KW-0472">Membrane</keyword>
<evidence type="ECO:0000313" key="3">
    <source>
        <dbReference type="Proteomes" id="UP001259982"/>
    </source>
</evidence>
<evidence type="ECO:0000313" key="2">
    <source>
        <dbReference type="EMBL" id="MDT0618455.1"/>
    </source>
</evidence>
<feature type="transmembrane region" description="Helical" evidence="1">
    <location>
        <begin position="43"/>
        <end position="67"/>
    </location>
</feature>
<comment type="caution">
    <text evidence="2">The sequence shown here is derived from an EMBL/GenBank/DDBJ whole genome shotgun (WGS) entry which is preliminary data.</text>
</comment>
<keyword evidence="1" id="KW-0812">Transmembrane</keyword>
<dbReference type="RefSeq" id="WP_311658569.1">
    <property type="nucleotide sequence ID" value="NZ_JAVRHY010000006.1"/>
</dbReference>
<organism evidence="2 3">
    <name type="scientific">Spectribacter acetivorans</name>
    <dbReference type="NCBI Taxonomy" id="3075603"/>
    <lineage>
        <taxon>Bacteria</taxon>
        <taxon>Pseudomonadati</taxon>
        <taxon>Pseudomonadota</taxon>
        <taxon>Gammaproteobacteria</taxon>
        <taxon>Salinisphaerales</taxon>
        <taxon>Salinisphaeraceae</taxon>
        <taxon>Spectribacter</taxon>
    </lineage>
</organism>
<sequence>MSVTRRLFGGLIAGLERLGVDCSEDANVDDGLALFVFTPLAFMALAALFFQPWLAPVPVAVLALVYWRYVRYLRARTERKFGE</sequence>
<proteinExistence type="predicted"/>
<protein>
    <submittedName>
        <fullName evidence="2">Uncharacterized protein</fullName>
    </submittedName>
</protein>
<keyword evidence="3" id="KW-1185">Reference proteome</keyword>
<dbReference type="Proteomes" id="UP001259982">
    <property type="component" value="Unassembled WGS sequence"/>
</dbReference>
<name>A0ABU3B8V3_9GAMM</name>
<reference evidence="2 3" key="1">
    <citation type="submission" date="2023-09" db="EMBL/GenBank/DDBJ databases">
        <authorList>
            <person name="Rey-Velasco X."/>
        </authorList>
    </citation>
    <scope>NUCLEOTIDE SEQUENCE [LARGE SCALE GENOMIC DNA]</scope>
    <source>
        <strain evidence="2 3">P385</strain>
    </source>
</reference>
<evidence type="ECO:0000256" key="1">
    <source>
        <dbReference type="SAM" id="Phobius"/>
    </source>
</evidence>
<dbReference type="EMBL" id="JAVRHY010000006">
    <property type="protein sequence ID" value="MDT0618455.1"/>
    <property type="molecule type" value="Genomic_DNA"/>
</dbReference>